<reference evidence="1" key="1">
    <citation type="submission" date="2023-06" db="EMBL/GenBank/DDBJ databases">
        <authorList>
            <person name="Kurt Z."/>
        </authorList>
    </citation>
    <scope>NUCLEOTIDE SEQUENCE</scope>
</reference>
<comment type="caution">
    <text evidence="1">The sequence shown here is derived from an EMBL/GenBank/DDBJ whole genome shotgun (WGS) entry which is preliminary data.</text>
</comment>
<gene>
    <name evidence="1" type="ORF">HINF_LOCUS19084</name>
    <name evidence="2" type="ORF">HINF_LOCUS66572</name>
</gene>
<sequence length="274" mass="30812">MKNTSSILISFITSLNINNLLKLNRLVVIWLENVFQKLSEFNNLHLQIVRTNQSCLNSFHGVTRGWFWCANCVHLDVCSGLNAAIVCGQIQKSIANVSNVIISHSQIQSTAPSQAQAAGLFSHVEFVMLTIFGFCIDNINVTTQSTQGVSAGIISQCNNTSINMQNLALNKIYVQSINDQLTLASVGISRSIQSNLILQSISIQNIIIQSDSLNDFGFAHTRILRVLVFDKIMTSRFPVLYSQSHFMYKPQPDLQTCRKRFRKVDFINFHLRVK</sequence>
<keyword evidence="3" id="KW-1185">Reference proteome</keyword>
<name>A0AA86P3V7_9EUKA</name>
<evidence type="ECO:0000313" key="3">
    <source>
        <dbReference type="Proteomes" id="UP001642409"/>
    </source>
</evidence>
<evidence type="ECO:0000313" key="2">
    <source>
        <dbReference type="EMBL" id="CAL6092950.1"/>
    </source>
</evidence>
<dbReference type="EMBL" id="CATOUU010000490">
    <property type="protein sequence ID" value="CAI9931439.1"/>
    <property type="molecule type" value="Genomic_DNA"/>
</dbReference>
<dbReference type="Proteomes" id="UP001642409">
    <property type="component" value="Unassembled WGS sequence"/>
</dbReference>
<accession>A0AA86P3V7</accession>
<protein>
    <submittedName>
        <fullName evidence="2">Hypothetical_protein</fullName>
    </submittedName>
</protein>
<dbReference type="EMBL" id="CAXDID020000450">
    <property type="protein sequence ID" value="CAL6092950.1"/>
    <property type="molecule type" value="Genomic_DNA"/>
</dbReference>
<dbReference type="AlphaFoldDB" id="A0AA86P3V7"/>
<proteinExistence type="predicted"/>
<organism evidence="1">
    <name type="scientific">Hexamita inflata</name>
    <dbReference type="NCBI Taxonomy" id="28002"/>
    <lineage>
        <taxon>Eukaryota</taxon>
        <taxon>Metamonada</taxon>
        <taxon>Diplomonadida</taxon>
        <taxon>Hexamitidae</taxon>
        <taxon>Hexamitinae</taxon>
        <taxon>Hexamita</taxon>
    </lineage>
</organism>
<reference evidence="2 3" key="2">
    <citation type="submission" date="2024-07" db="EMBL/GenBank/DDBJ databases">
        <authorList>
            <person name="Akdeniz Z."/>
        </authorList>
    </citation>
    <scope>NUCLEOTIDE SEQUENCE [LARGE SCALE GENOMIC DNA]</scope>
</reference>
<evidence type="ECO:0000313" key="1">
    <source>
        <dbReference type="EMBL" id="CAI9931439.1"/>
    </source>
</evidence>